<dbReference type="Proteomes" id="UP000184330">
    <property type="component" value="Unassembled WGS sequence"/>
</dbReference>
<protein>
    <recommendedName>
        <fullName evidence="12">N-alkane-inducible cytochrome P450</fullName>
    </recommendedName>
</protein>
<evidence type="ECO:0000256" key="7">
    <source>
        <dbReference type="ARBA" id="ARBA00023033"/>
    </source>
</evidence>
<dbReference type="GO" id="GO:0016705">
    <property type="term" value="F:oxidoreductase activity, acting on paired donors, with incorporation or reduction of molecular oxygen"/>
    <property type="evidence" value="ECO:0007669"/>
    <property type="project" value="InterPro"/>
</dbReference>
<dbReference type="InterPro" id="IPR047146">
    <property type="entry name" value="Cyt_P450_E_CYP52_fungi"/>
</dbReference>
<evidence type="ECO:0000256" key="6">
    <source>
        <dbReference type="ARBA" id="ARBA00023004"/>
    </source>
</evidence>
<keyword evidence="3 8" id="KW-0349">Heme</keyword>
<dbReference type="GO" id="GO:0020037">
    <property type="term" value="F:heme binding"/>
    <property type="evidence" value="ECO:0007669"/>
    <property type="project" value="InterPro"/>
</dbReference>
<dbReference type="GO" id="GO:0004497">
    <property type="term" value="F:monooxygenase activity"/>
    <property type="evidence" value="ECO:0007669"/>
    <property type="project" value="UniProtKB-KW"/>
</dbReference>
<organism evidence="10 11">
    <name type="scientific">Phialocephala subalpina</name>
    <dbReference type="NCBI Taxonomy" id="576137"/>
    <lineage>
        <taxon>Eukaryota</taxon>
        <taxon>Fungi</taxon>
        <taxon>Dikarya</taxon>
        <taxon>Ascomycota</taxon>
        <taxon>Pezizomycotina</taxon>
        <taxon>Leotiomycetes</taxon>
        <taxon>Helotiales</taxon>
        <taxon>Mollisiaceae</taxon>
        <taxon>Phialocephala</taxon>
        <taxon>Phialocephala fortinii species complex</taxon>
    </lineage>
</organism>
<keyword evidence="6 8" id="KW-0408">Iron</keyword>
<name>A0A1L7X6I6_9HELO</name>
<evidence type="ECO:0000313" key="10">
    <source>
        <dbReference type="EMBL" id="CZR60623.1"/>
    </source>
</evidence>
<feature type="chain" id="PRO_5012611713" description="N-alkane-inducible cytochrome P450" evidence="9">
    <location>
        <begin position="21"/>
        <end position="388"/>
    </location>
</feature>
<sequence length="388" mass="44206">MSSVLIWSLVLSTFIVAHWASRKLHRRQNLHKFHKERGCGPPLQTPDALFGLLQILRLIQALMKNNFLGYVEELFEKYGNTFVYNTLGTKSVWTTEPKNFRACLVTQSHEFETGAARDQVIISLVGHSILTTYGRTWACHRAMIRPDFVKSQVGNLDTFEKHFSNLLVCMPGDNSTVELRGLFQKLTMDISTDFLLKCSTESLAVHATGQPDEFSEAWNEAMTWILLRAHLGAVMRFMPRSSFFRACKIIHQFADHAIVTALAPHNTSEKRYVFLRELAKEALDPIQLMLRLYPIGPVNARIATKDTSLPVGGPDGDLPIMIEKGQQVLYCVWRMHRRKDLYGPDAASFRPERWVTQKQGGWEFLPFNGGTRQCIGRKSVSVSKNFLF</sequence>
<evidence type="ECO:0000256" key="3">
    <source>
        <dbReference type="ARBA" id="ARBA00022617"/>
    </source>
</evidence>
<evidence type="ECO:0000256" key="4">
    <source>
        <dbReference type="ARBA" id="ARBA00022723"/>
    </source>
</evidence>
<dbReference type="EMBL" id="FJOG01000016">
    <property type="protein sequence ID" value="CZR60623.1"/>
    <property type="molecule type" value="Genomic_DNA"/>
</dbReference>
<dbReference type="Pfam" id="PF00067">
    <property type="entry name" value="p450"/>
    <property type="match status" value="2"/>
</dbReference>
<evidence type="ECO:0000256" key="9">
    <source>
        <dbReference type="SAM" id="SignalP"/>
    </source>
</evidence>
<keyword evidence="9" id="KW-0732">Signal</keyword>
<feature type="signal peptide" evidence="9">
    <location>
        <begin position="1"/>
        <end position="20"/>
    </location>
</feature>
<gene>
    <name evidence="10" type="ORF">PAC_10519</name>
</gene>
<dbReference type="OrthoDB" id="1470350at2759"/>
<dbReference type="AlphaFoldDB" id="A0A1L7X6I6"/>
<dbReference type="STRING" id="576137.A0A1L7X6I6"/>
<dbReference type="PANTHER" id="PTHR24287">
    <property type="entry name" value="P450, PUTATIVE (EUROFUNG)-RELATED"/>
    <property type="match status" value="1"/>
</dbReference>
<evidence type="ECO:0008006" key="12">
    <source>
        <dbReference type="Google" id="ProtNLM"/>
    </source>
</evidence>
<evidence type="ECO:0000256" key="8">
    <source>
        <dbReference type="RuleBase" id="RU000461"/>
    </source>
</evidence>
<dbReference type="PROSITE" id="PS00086">
    <property type="entry name" value="CYTOCHROME_P450"/>
    <property type="match status" value="1"/>
</dbReference>
<accession>A0A1L7X6I6</accession>
<comment type="similarity">
    <text evidence="2 8">Belongs to the cytochrome P450 family.</text>
</comment>
<dbReference type="InterPro" id="IPR001128">
    <property type="entry name" value="Cyt_P450"/>
</dbReference>
<comment type="cofactor">
    <cofactor evidence="1">
        <name>heme</name>
        <dbReference type="ChEBI" id="CHEBI:30413"/>
    </cofactor>
</comment>
<keyword evidence="4 8" id="KW-0479">Metal-binding</keyword>
<dbReference type="InterPro" id="IPR036396">
    <property type="entry name" value="Cyt_P450_sf"/>
</dbReference>
<evidence type="ECO:0000256" key="1">
    <source>
        <dbReference type="ARBA" id="ARBA00001971"/>
    </source>
</evidence>
<dbReference type="InterPro" id="IPR017972">
    <property type="entry name" value="Cyt_P450_CS"/>
</dbReference>
<dbReference type="Gene3D" id="1.10.630.10">
    <property type="entry name" value="Cytochrome P450"/>
    <property type="match status" value="2"/>
</dbReference>
<keyword evidence="7 8" id="KW-0503">Monooxygenase</keyword>
<proteinExistence type="inferred from homology"/>
<reference evidence="10 11" key="1">
    <citation type="submission" date="2016-03" db="EMBL/GenBank/DDBJ databases">
        <authorList>
            <person name="Ploux O."/>
        </authorList>
    </citation>
    <scope>NUCLEOTIDE SEQUENCE [LARGE SCALE GENOMIC DNA]</scope>
    <source>
        <strain evidence="10 11">UAMH 11012</strain>
    </source>
</reference>
<evidence type="ECO:0000256" key="2">
    <source>
        <dbReference type="ARBA" id="ARBA00010617"/>
    </source>
</evidence>
<evidence type="ECO:0000313" key="11">
    <source>
        <dbReference type="Proteomes" id="UP000184330"/>
    </source>
</evidence>
<keyword evidence="5 8" id="KW-0560">Oxidoreductase</keyword>
<dbReference type="GO" id="GO:0005506">
    <property type="term" value="F:iron ion binding"/>
    <property type="evidence" value="ECO:0007669"/>
    <property type="project" value="InterPro"/>
</dbReference>
<dbReference type="SUPFAM" id="SSF48264">
    <property type="entry name" value="Cytochrome P450"/>
    <property type="match status" value="1"/>
</dbReference>
<dbReference type="PANTHER" id="PTHR24287:SF1">
    <property type="entry name" value="P450, PUTATIVE (EUROFUNG)-RELATED"/>
    <property type="match status" value="1"/>
</dbReference>
<evidence type="ECO:0000256" key="5">
    <source>
        <dbReference type="ARBA" id="ARBA00023002"/>
    </source>
</evidence>
<keyword evidence="11" id="KW-1185">Reference proteome</keyword>